<proteinExistence type="predicted"/>
<dbReference type="InterPro" id="IPR016135">
    <property type="entry name" value="UBQ-conjugating_enzyme/RWD"/>
</dbReference>
<dbReference type="SUPFAM" id="SSF54495">
    <property type="entry name" value="UBC-like"/>
    <property type="match status" value="2"/>
</dbReference>
<evidence type="ECO:0000256" key="1">
    <source>
        <dbReference type="SAM" id="MobiDB-lite"/>
    </source>
</evidence>
<dbReference type="eggNOG" id="KOG0417">
    <property type="taxonomic scope" value="Eukaryota"/>
</dbReference>
<evidence type="ECO:0000313" key="3">
    <source>
        <dbReference type="EnsemblPlants" id="OBART02G30520.1"/>
    </source>
</evidence>
<dbReference type="EnsemblPlants" id="OBART02G30520.1">
    <property type="protein sequence ID" value="OBART02G30520.1"/>
    <property type="gene ID" value="OBART02G30520"/>
</dbReference>
<dbReference type="SMART" id="SM00212">
    <property type="entry name" value="UBCc"/>
    <property type="match status" value="2"/>
</dbReference>
<accession>A0A0D3F9T5</accession>
<dbReference type="Pfam" id="PF00179">
    <property type="entry name" value="UQ_con"/>
    <property type="match status" value="2"/>
</dbReference>
<protein>
    <recommendedName>
        <fullName evidence="2">UBC core domain-containing protein</fullName>
    </recommendedName>
</protein>
<dbReference type="PANTHER" id="PTHR24068">
    <property type="entry name" value="UBIQUITIN-CONJUGATING ENZYME E2"/>
    <property type="match status" value="1"/>
</dbReference>
<dbReference type="Gene3D" id="3.10.110.10">
    <property type="entry name" value="Ubiquitin Conjugating Enzyme"/>
    <property type="match status" value="2"/>
</dbReference>
<dbReference type="PROSITE" id="PS50127">
    <property type="entry name" value="UBC_2"/>
    <property type="match status" value="2"/>
</dbReference>
<feature type="region of interest" description="Disordered" evidence="1">
    <location>
        <begin position="1"/>
        <end position="25"/>
    </location>
</feature>
<reference evidence="3" key="1">
    <citation type="journal article" date="2009" name="Rice">
        <title>De Novo Next Generation Sequencing of Plant Genomes.</title>
        <authorList>
            <person name="Rounsley S."/>
            <person name="Marri P.R."/>
            <person name="Yu Y."/>
            <person name="He R."/>
            <person name="Sisneros N."/>
            <person name="Goicoechea J.L."/>
            <person name="Lee S.J."/>
            <person name="Angelova A."/>
            <person name="Kudrna D."/>
            <person name="Luo M."/>
            <person name="Affourtit J."/>
            <person name="Desany B."/>
            <person name="Knight J."/>
            <person name="Niazi F."/>
            <person name="Egholm M."/>
            <person name="Wing R.A."/>
        </authorList>
    </citation>
    <scope>NUCLEOTIDE SEQUENCE [LARGE SCALE GENOMIC DNA]</scope>
    <source>
        <strain evidence="3">cv. IRGC 105608</strain>
    </source>
</reference>
<feature type="domain" description="UBC core" evidence="2">
    <location>
        <begin position="251"/>
        <end position="398"/>
    </location>
</feature>
<dbReference type="Proteomes" id="UP000026960">
    <property type="component" value="Chromosome 2"/>
</dbReference>
<keyword evidence="4" id="KW-1185">Reference proteome</keyword>
<dbReference type="Gramene" id="OBART02G30520.1">
    <property type="protein sequence ID" value="OBART02G30520.1"/>
    <property type="gene ID" value="OBART02G30520"/>
</dbReference>
<dbReference type="HOGENOM" id="CLU_591061_0_0_1"/>
<feature type="compositionally biased region" description="Pro residues" evidence="1">
    <location>
        <begin position="7"/>
        <end position="17"/>
    </location>
</feature>
<evidence type="ECO:0000313" key="4">
    <source>
        <dbReference type="Proteomes" id="UP000026960"/>
    </source>
</evidence>
<organism evidence="3">
    <name type="scientific">Oryza barthii</name>
    <dbReference type="NCBI Taxonomy" id="65489"/>
    <lineage>
        <taxon>Eukaryota</taxon>
        <taxon>Viridiplantae</taxon>
        <taxon>Streptophyta</taxon>
        <taxon>Embryophyta</taxon>
        <taxon>Tracheophyta</taxon>
        <taxon>Spermatophyta</taxon>
        <taxon>Magnoliopsida</taxon>
        <taxon>Liliopsida</taxon>
        <taxon>Poales</taxon>
        <taxon>Poaceae</taxon>
        <taxon>BOP clade</taxon>
        <taxon>Oryzoideae</taxon>
        <taxon>Oryzeae</taxon>
        <taxon>Oryzinae</taxon>
        <taxon>Oryza</taxon>
    </lineage>
</organism>
<name>A0A0D3F9T5_9ORYZ</name>
<dbReference type="AlphaFoldDB" id="A0A0D3F9T5"/>
<sequence>MTVIIDEPPPAPAPPQPKQSTTARRWWMKADPRKAAQRRISRELEDLWLDPPAYCRPGPEPVTDLLHWEVIIDGPPGTPYAGGTFPVDVWYPNEYPFQPPKLTFKTKVYHPNIDDEGQMVVEVLHGYWLAGFTIHRLLLDFVSILYDPLLDYPINEDIAEQYENEYELYEKEAREWTRRYYSTPIASHWLSKAMRTPSAVPHIPATAERREESRPLGPACNTYVVVVITMGSELPAAAPPQPKRSTAAAAVARRRIGRELWQFWLDPPPYCRPGPSPVKDHFHWEVVIDGPAATPYAGGVFPVDVWFPYDYPFRPPKLFFKTKVYHPNIDGRGRMALDIFQDNWSPAFTISKLLLGFVSVLFDPLLDHPTNRCIAKQYKHEYEVYEEKARAWTQKHSSTPIVSHYPPYAVIGSTPPAVPHFPATAARRKAAASSASGSVSSSRIPLLMKDESIWRRTMKFFQG</sequence>
<dbReference type="STRING" id="65489.A0A0D3F9T5"/>
<dbReference type="PaxDb" id="65489-OBART02G30520.1"/>
<evidence type="ECO:0000259" key="2">
    <source>
        <dbReference type="PROSITE" id="PS50127"/>
    </source>
</evidence>
<feature type="domain" description="UBC core" evidence="2">
    <location>
        <begin position="35"/>
        <end position="182"/>
    </location>
</feature>
<dbReference type="FunFam" id="3.10.110.10:FF:000102">
    <property type="entry name" value="Os02g0721100 protein"/>
    <property type="match status" value="2"/>
</dbReference>
<dbReference type="InterPro" id="IPR000608">
    <property type="entry name" value="UBC"/>
</dbReference>
<reference evidence="3" key="2">
    <citation type="submission" date="2015-03" db="UniProtKB">
        <authorList>
            <consortium name="EnsemblPlants"/>
        </authorList>
    </citation>
    <scope>IDENTIFICATION</scope>
</reference>